<reference evidence="1 2" key="1">
    <citation type="submission" date="2019-02" db="EMBL/GenBank/DDBJ databases">
        <title>Deep-cultivation of Planctomycetes and their phenomic and genomic characterization uncovers novel biology.</title>
        <authorList>
            <person name="Wiegand S."/>
            <person name="Jogler M."/>
            <person name="Boedeker C."/>
            <person name="Pinto D."/>
            <person name="Vollmers J."/>
            <person name="Rivas-Marin E."/>
            <person name="Kohn T."/>
            <person name="Peeters S.H."/>
            <person name="Heuer A."/>
            <person name="Rast P."/>
            <person name="Oberbeckmann S."/>
            <person name="Bunk B."/>
            <person name="Jeske O."/>
            <person name="Meyerdierks A."/>
            <person name="Storesund J.E."/>
            <person name="Kallscheuer N."/>
            <person name="Luecker S."/>
            <person name="Lage O.M."/>
            <person name="Pohl T."/>
            <person name="Merkel B.J."/>
            <person name="Hornburger P."/>
            <person name="Mueller R.-W."/>
            <person name="Bruemmer F."/>
            <person name="Labrenz M."/>
            <person name="Spormann A.M."/>
            <person name="Op den Camp H."/>
            <person name="Overmann J."/>
            <person name="Amann R."/>
            <person name="Jetten M.S.M."/>
            <person name="Mascher T."/>
            <person name="Medema M.H."/>
            <person name="Devos D.P."/>
            <person name="Kaster A.-K."/>
            <person name="Ovreas L."/>
            <person name="Rohde M."/>
            <person name="Galperin M.Y."/>
            <person name="Jogler C."/>
        </authorList>
    </citation>
    <scope>NUCLEOTIDE SEQUENCE [LARGE SCALE GENOMIC DNA]</scope>
    <source>
        <strain evidence="1 2">Pan181</strain>
    </source>
</reference>
<dbReference type="Proteomes" id="UP000315750">
    <property type="component" value="Chromosome"/>
</dbReference>
<sequence length="79" mass="8620">MLAGAIVARFSESSEVERGIASRALKYARPLRTAYHSESGATFSDAFGCGLNDSSYITSFRWELATCGVLMDRCCVVRC</sequence>
<accession>A0A518AS03</accession>
<organism evidence="1 2">
    <name type="scientific">Aeoliella mucimassa</name>
    <dbReference type="NCBI Taxonomy" id="2527972"/>
    <lineage>
        <taxon>Bacteria</taxon>
        <taxon>Pseudomonadati</taxon>
        <taxon>Planctomycetota</taxon>
        <taxon>Planctomycetia</taxon>
        <taxon>Pirellulales</taxon>
        <taxon>Lacipirellulaceae</taxon>
        <taxon>Aeoliella</taxon>
    </lineage>
</organism>
<proteinExistence type="predicted"/>
<protein>
    <submittedName>
        <fullName evidence="1">Uncharacterized protein</fullName>
    </submittedName>
</protein>
<dbReference type="EMBL" id="CP036278">
    <property type="protein sequence ID" value="QDU57509.1"/>
    <property type="molecule type" value="Genomic_DNA"/>
</dbReference>
<dbReference type="KEGG" id="amuc:Pan181_37260"/>
<evidence type="ECO:0000313" key="1">
    <source>
        <dbReference type="EMBL" id="QDU57509.1"/>
    </source>
</evidence>
<dbReference type="AlphaFoldDB" id="A0A518AS03"/>
<name>A0A518AS03_9BACT</name>
<keyword evidence="2" id="KW-1185">Reference proteome</keyword>
<evidence type="ECO:0000313" key="2">
    <source>
        <dbReference type="Proteomes" id="UP000315750"/>
    </source>
</evidence>
<gene>
    <name evidence="1" type="ORF">Pan181_37260</name>
</gene>